<dbReference type="OrthoDB" id="5397682at2759"/>
<keyword evidence="1" id="KW-0472">Membrane</keyword>
<organism evidence="2 3">
    <name type="scientific">Sphaerosporella brunnea</name>
    <dbReference type="NCBI Taxonomy" id="1250544"/>
    <lineage>
        <taxon>Eukaryota</taxon>
        <taxon>Fungi</taxon>
        <taxon>Dikarya</taxon>
        <taxon>Ascomycota</taxon>
        <taxon>Pezizomycotina</taxon>
        <taxon>Pezizomycetes</taxon>
        <taxon>Pezizales</taxon>
        <taxon>Pyronemataceae</taxon>
        <taxon>Sphaerosporella</taxon>
    </lineage>
</organism>
<protein>
    <submittedName>
        <fullName evidence="2">Uncharacterized protein</fullName>
    </submittedName>
</protein>
<dbReference type="AlphaFoldDB" id="A0A5J5EZS5"/>
<dbReference type="PANTHER" id="PTHR33604">
    <property type="entry name" value="OSJNBA0004B13.7 PROTEIN"/>
    <property type="match status" value="1"/>
</dbReference>
<comment type="caution">
    <text evidence="2">The sequence shown here is derived from an EMBL/GenBank/DDBJ whole genome shotgun (WGS) entry which is preliminary data.</text>
</comment>
<reference evidence="2 3" key="1">
    <citation type="submission" date="2019-09" db="EMBL/GenBank/DDBJ databases">
        <title>Draft genome of the ectomycorrhizal ascomycete Sphaerosporella brunnea.</title>
        <authorList>
            <consortium name="DOE Joint Genome Institute"/>
            <person name="Benucci G.M."/>
            <person name="Marozzi G."/>
            <person name="Antonielli L."/>
            <person name="Sanchez S."/>
            <person name="Marco P."/>
            <person name="Wang X."/>
            <person name="Falini L.B."/>
            <person name="Barry K."/>
            <person name="Haridas S."/>
            <person name="Lipzen A."/>
            <person name="Labutti K."/>
            <person name="Grigoriev I.V."/>
            <person name="Murat C."/>
            <person name="Martin F."/>
            <person name="Albertini E."/>
            <person name="Donnini D."/>
            <person name="Bonito G."/>
        </authorList>
    </citation>
    <scope>NUCLEOTIDE SEQUENCE [LARGE SCALE GENOMIC DNA]</scope>
    <source>
        <strain evidence="2 3">Sb_GMNB300</strain>
    </source>
</reference>
<gene>
    <name evidence="2" type="ORF">FN846DRAFT_776991</name>
</gene>
<evidence type="ECO:0000313" key="2">
    <source>
        <dbReference type="EMBL" id="KAA8908869.1"/>
    </source>
</evidence>
<dbReference type="InParanoid" id="A0A5J5EZS5"/>
<accession>A0A5J5EZS5</accession>
<feature type="transmembrane region" description="Helical" evidence="1">
    <location>
        <begin position="29"/>
        <end position="45"/>
    </location>
</feature>
<keyword evidence="1" id="KW-0812">Transmembrane</keyword>
<dbReference type="EMBL" id="VXIS01000064">
    <property type="protein sequence ID" value="KAA8908869.1"/>
    <property type="molecule type" value="Genomic_DNA"/>
</dbReference>
<keyword evidence="1" id="KW-1133">Transmembrane helix</keyword>
<keyword evidence="3" id="KW-1185">Reference proteome</keyword>
<sequence length="584" mass="66496">MAPPLDRKDLYWRSRQNTYIRLPRRTRRATILCFALVIAAFYFLIDTATQWSIPKGIDIFHIPEQTIPIRFPALYPTLSRVIGSGGARKWNRNVIFVAGNLTAASRLAGVACDMAEYRRSHVHLALMGFDTMDVEEFRKINGLTDNKESEGCKVLLHDARPASAEQLPPERKKVALRSAFRHINEFMHPQAVFVDTMNEAEWFLEIAKEKTGQMETALIELDKNGVDDLRWINRLDSGALHAWHTPSFEVIIHADTHTGNLERLLKSLENAYYPSTTHRPTSITIVLDPFEPLHPFTKEYLRGYKFPAKSRVTIKRPLLPKNDPQAAARNFLESFYTLSDDHGVLFLDPNTELSKWYYHYLHYATLEYRYSSYRSMGSGTVYGISLEFPPSDIFGKPPFPLTDFHGSPFLYPAPNSRAALFFSQYWSELHSYVSHQLSPALNPGSRNASNTAPELVLSEELKTSWKAPLIELARARGYSMLYPSFKETLALVHNEIPSQRTSRERRGSEKRLVEKGFLELLPDSDLPSWGKLPQRDLWGETIDSTAAEKAALEYKLSITTCPADTKVVEFQVGDLFCDAEGNSL</sequence>
<dbReference type="Proteomes" id="UP000326924">
    <property type="component" value="Unassembled WGS sequence"/>
</dbReference>
<proteinExistence type="predicted"/>
<evidence type="ECO:0000313" key="3">
    <source>
        <dbReference type="Proteomes" id="UP000326924"/>
    </source>
</evidence>
<name>A0A5J5EZS5_9PEZI</name>
<dbReference type="PANTHER" id="PTHR33604:SF3">
    <property type="entry name" value="OSJNBA0004B13.7 PROTEIN"/>
    <property type="match status" value="1"/>
</dbReference>
<evidence type="ECO:0000256" key="1">
    <source>
        <dbReference type="SAM" id="Phobius"/>
    </source>
</evidence>